<sequence>MNKRLLKIHYSYIGMSDLNIENLSSYSSNSDNENNFDINKNYPNESINNSYDSSIISSKNNLSQYNISSPLSFGQSPSNFILSSSPAIISQSPGFKSPPPGLTPPPGFIPLSPDYRSNIKLDNTNSNVYSYPYIVPSSPNVILPNNPSSNFGIINGSISNLNVNQYNFIDDNNDSFLNSEQSSDDITEYENDEEILEETKKNRQENSIITQLILERAGIKIKNNKSDYEINSIDIILSTMINIILISSIEILNRHAVTIEIIIKYINENIYIFNGENIIINQLDKNDIKKHILTNKNIYKKIKINDTEYVTFSDDDKFLESILNNKNLPTENFSKNIELLMKGINNPEILKNNSNFKSIERYVQIFPMYKNLLSDLLEILLYEEEMEGDLLESEIISLYNKGFYSTYYKFLIYATKDFDSFLTKCPSHKNLFKKVNKINDGMIFNYYSINNSYFDNIDYQKEISNIIQKDHTDYIKLILILNFIIGYGEFYNNNQFILLKEIQDYLKQFTNMTDDNIELYIKNKCKDSLDINPNYSDKIVSLHFSNFQEQTEQTNNSDVILKELFNNLIYIFNNKIVKYREIDYISNYIELYPFINEFKDYIIKYLSEYKFYDQEKNIYKYVILNVSDELKNFFQYYKICCNGFKNLLSNFKNLEFHDFHKTRFYKYISSSSEKDETNDITPNINLDREITETVRKMLPTDEDYNRLNIFKERVSDIITKKWPSKNLRVHSFGSAVNGLWSNKSDVDLCIFADSEGEYNEVQKLAKVLRKGRMKDVTPIKNARIPICKFKDPKTGFNCDLSVNNRIPINNSELIRCYMDLDERVRDIIMIIKKWSKCRGINDSKNHTFCSYSYVLLCISFFQNINPPVLPNLQNPKAFPELRMEKKTVDVSYKLINKNFNGTFKLNICYYKNYKEVSRYFKSTNDMTRSELLIKLFQFYGCIFKYKNSNISSSIRTDGGFDYNFNKDRNNNRIGFAVQDPFIEERDTISNSNVEEKTHIINEFYRAYKILKKKDSNLNEIFEND</sequence>
<comment type="caution">
    <text evidence="12">The sequence shown here is derived from an EMBL/GenBank/DDBJ whole genome shotgun (WGS) entry which is preliminary data.</text>
</comment>
<keyword evidence="6" id="KW-0963">Cytoplasm</keyword>
<dbReference type="CDD" id="cd05402">
    <property type="entry name" value="NT_PAP_TUTase"/>
    <property type="match status" value="1"/>
</dbReference>
<keyword evidence="7" id="KW-0808">Transferase</keyword>
<dbReference type="AlphaFoldDB" id="A0A1Y2BTJ0"/>
<dbReference type="Gene3D" id="1.10.1410.10">
    <property type="match status" value="1"/>
</dbReference>
<comment type="cofactor">
    <cofactor evidence="1">
        <name>Mn(2+)</name>
        <dbReference type="ChEBI" id="CHEBI:29035"/>
    </cofactor>
</comment>
<dbReference type="PANTHER" id="PTHR12271">
    <property type="entry name" value="POLY A POLYMERASE CID PAP -RELATED"/>
    <property type="match status" value="1"/>
</dbReference>
<dbReference type="SUPFAM" id="SSF81631">
    <property type="entry name" value="PAP/OAS1 substrate-binding domain"/>
    <property type="match status" value="1"/>
</dbReference>
<dbReference type="PANTHER" id="PTHR12271:SF40">
    <property type="entry name" value="POLY(A) RNA POLYMERASE GLD2"/>
    <property type="match status" value="1"/>
</dbReference>
<feature type="domain" description="Poly(A) RNA polymerase mitochondrial-like central palm" evidence="11">
    <location>
        <begin position="686"/>
        <end position="818"/>
    </location>
</feature>
<comment type="subcellular location">
    <subcellularLocation>
        <location evidence="3">Cytoplasm</location>
    </subcellularLocation>
</comment>
<dbReference type="OrthoDB" id="2274644at2759"/>
<name>A0A1Y2BTJ0_9FUNG</name>
<dbReference type="EMBL" id="MCOG01000139">
    <property type="protein sequence ID" value="ORY38024.1"/>
    <property type="molecule type" value="Genomic_DNA"/>
</dbReference>
<evidence type="ECO:0000256" key="1">
    <source>
        <dbReference type="ARBA" id="ARBA00001936"/>
    </source>
</evidence>
<dbReference type="SUPFAM" id="SSF81301">
    <property type="entry name" value="Nucleotidyltransferase"/>
    <property type="match status" value="1"/>
</dbReference>
<evidence type="ECO:0000313" key="13">
    <source>
        <dbReference type="Proteomes" id="UP000193920"/>
    </source>
</evidence>
<keyword evidence="8" id="KW-0479">Metal-binding</keyword>
<dbReference type="InterPro" id="IPR054708">
    <property type="entry name" value="MTPAP-like_central"/>
</dbReference>
<dbReference type="GO" id="GO:1990817">
    <property type="term" value="F:poly(A) RNA polymerase activity"/>
    <property type="evidence" value="ECO:0007669"/>
    <property type="project" value="UniProtKB-EC"/>
</dbReference>
<evidence type="ECO:0000256" key="9">
    <source>
        <dbReference type="ARBA" id="ARBA00022842"/>
    </source>
</evidence>
<dbReference type="InterPro" id="IPR002058">
    <property type="entry name" value="PAP_assoc"/>
</dbReference>
<evidence type="ECO:0000256" key="6">
    <source>
        <dbReference type="ARBA" id="ARBA00022490"/>
    </source>
</evidence>
<dbReference type="Gene3D" id="3.30.460.10">
    <property type="entry name" value="Beta Polymerase, domain 2"/>
    <property type="match status" value="1"/>
</dbReference>
<comment type="similarity">
    <text evidence="4">Belongs to the DNA polymerase type-B-like family.</text>
</comment>
<evidence type="ECO:0000259" key="11">
    <source>
        <dbReference type="Pfam" id="PF22600"/>
    </source>
</evidence>
<evidence type="ECO:0000313" key="12">
    <source>
        <dbReference type="EMBL" id="ORY38024.1"/>
    </source>
</evidence>
<dbReference type="Proteomes" id="UP000193920">
    <property type="component" value="Unassembled WGS sequence"/>
</dbReference>
<dbReference type="STRING" id="1754190.A0A1Y2BTJ0"/>
<feature type="domain" description="PAP-associated" evidence="10">
    <location>
        <begin position="930"/>
        <end position="983"/>
    </location>
</feature>
<dbReference type="GO" id="GO:0005737">
    <property type="term" value="C:cytoplasm"/>
    <property type="evidence" value="ECO:0007669"/>
    <property type="project" value="UniProtKB-SubCell"/>
</dbReference>
<keyword evidence="9" id="KW-0460">Magnesium</keyword>
<dbReference type="GO" id="GO:0046872">
    <property type="term" value="F:metal ion binding"/>
    <property type="evidence" value="ECO:0007669"/>
    <property type="project" value="UniProtKB-KW"/>
</dbReference>
<evidence type="ECO:0000256" key="2">
    <source>
        <dbReference type="ARBA" id="ARBA00001946"/>
    </source>
</evidence>
<evidence type="ECO:0000256" key="8">
    <source>
        <dbReference type="ARBA" id="ARBA00022723"/>
    </source>
</evidence>
<evidence type="ECO:0000259" key="10">
    <source>
        <dbReference type="Pfam" id="PF03828"/>
    </source>
</evidence>
<proteinExistence type="inferred from homology"/>
<evidence type="ECO:0000256" key="3">
    <source>
        <dbReference type="ARBA" id="ARBA00004496"/>
    </source>
</evidence>
<dbReference type="InterPro" id="IPR043519">
    <property type="entry name" value="NT_sf"/>
</dbReference>
<accession>A0A1Y2BTJ0</accession>
<protein>
    <recommendedName>
        <fullName evidence="5">polynucleotide adenylyltransferase</fullName>
        <ecNumber evidence="5">2.7.7.19</ecNumber>
    </recommendedName>
</protein>
<evidence type="ECO:0000256" key="5">
    <source>
        <dbReference type="ARBA" id="ARBA00012388"/>
    </source>
</evidence>
<reference evidence="12 13" key="1">
    <citation type="submission" date="2016-08" db="EMBL/GenBank/DDBJ databases">
        <title>A Parts List for Fungal Cellulosomes Revealed by Comparative Genomics.</title>
        <authorList>
            <consortium name="DOE Joint Genome Institute"/>
            <person name="Haitjema C.H."/>
            <person name="Gilmore S.P."/>
            <person name="Henske J.K."/>
            <person name="Solomon K.V."/>
            <person name="De Groot R."/>
            <person name="Kuo A."/>
            <person name="Mondo S.J."/>
            <person name="Salamov A.A."/>
            <person name="Labutti K."/>
            <person name="Zhao Z."/>
            <person name="Chiniquy J."/>
            <person name="Barry K."/>
            <person name="Brewer H.M."/>
            <person name="Purvine S.O."/>
            <person name="Wright A.T."/>
            <person name="Boxma B."/>
            <person name="Van Alen T."/>
            <person name="Hackstein J.H."/>
            <person name="Baker S.E."/>
            <person name="Grigoriev I.V."/>
            <person name="O'Malley M.A."/>
        </authorList>
    </citation>
    <scope>NUCLEOTIDE SEQUENCE [LARGE SCALE GENOMIC DNA]</scope>
    <source>
        <strain evidence="12 13">G1</strain>
    </source>
</reference>
<dbReference type="Pfam" id="PF03828">
    <property type="entry name" value="PAP_assoc"/>
    <property type="match status" value="1"/>
</dbReference>
<keyword evidence="13" id="KW-1185">Reference proteome</keyword>
<dbReference type="GO" id="GO:0010605">
    <property type="term" value="P:negative regulation of macromolecule metabolic process"/>
    <property type="evidence" value="ECO:0007669"/>
    <property type="project" value="UniProtKB-ARBA"/>
</dbReference>
<dbReference type="Pfam" id="PF22600">
    <property type="entry name" value="MTPAP-like_central"/>
    <property type="match status" value="1"/>
</dbReference>
<evidence type="ECO:0000256" key="4">
    <source>
        <dbReference type="ARBA" id="ARBA00008593"/>
    </source>
</evidence>
<dbReference type="GO" id="GO:0031123">
    <property type="term" value="P:RNA 3'-end processing"/>
    <property type="evidence" value="ECO:0007669"/>
    <property type="project" value="TreeGrafter"/>
</dbReference>
<organism evidence="12 13">
    <name type="scientific">Neocallimastix californiae</name>
    <dbReference type="NCBI Taxonomy" id="1754190"/>
    <lineage>
        <taxon>Eukaryota</taxon>
        <taxon>Fungi</taxon>
        <taxon>Fungi incertae sedis</taxon>
        <taxon>Chytridiomycota</taxon>
        <taxon>Chytridiomycota incertae sedis</taxon>
        <taxon>Neocallimastigomycetes</taxon>
        <taxon>Neocallimastigales</taxon>
        <taxon>Neocallimastigaceae</taxon>
        <taxon>Neocallimastix</taxon>
    </lineage>
</organism>
<dbReference type="EC" id="2.7.7.19" evidence="5"/>
<gene>
    <name evidence="12" type="ORF">LY90DRAFT_672671</name>
</gene>
<comment type="cofactor">
    <cofactor evidence="2">
        <name>Mg(2+)</name>
        <dbReference type="ChEBI" id="CHEBI:18420"/>
    </cofactor>
</comment>
<evidence type="ECO:0000256" key="7">
    <source>
        <dbReference type="ARBA" id="ARBA00022679"/>
    </source>
</evidence>